<keyword evidence="2" id="KW-1185">Reference proteome</keyword>
<organism evidence="1 2">
    <name type="scientific">Paenibacillus typhae</name>
    <dbReference type="NCBI Taxonomy" id="1174501"/>
    <lineage>
        <taxon>Bacteria</taxon>
        <taxon>Bacillati</taxon>
        <taxon>Bacillota</taxon>
        <taxon>Bacilli</taxon>
        <taxon>Bacillales</taxon>
        <taxon>Paenibacillaceae</taxon>
        <taxon>Paenibacillus</taxon>
    </lineage>
</organism>
<dbReference type="EMBL" id="FNDX01000057">
    <property type="protein sequence ID" value="SDK84989.1"/>
    <property type="molecule type" value="Genomic_DNA"/>
</dbReference>
<dbReference type="RefSeq" id="WP_090719546.1">
    <property type="nucleotide sequence ID" value="NZ_CBCSKY010000029.1"/>
</dbReference>
<protein>
    <submittedName>
        <fullName evidence="1">Uncharacterized protein</fullName>
    </submittedName>
</protein>
<reference evidence="2" key="1">
    <citation type="submission" date="2016-10" db="EMBL/GenBank/DDBJ databases">
        <authorList>
            <person name="Varghese N."/>
            <person name="Submissions S."/>
        </authorList>
    </citation>
    <scope>NUCLEOTIDE SEQUENCE [LARGE SCALE GENOMIC DNA]</scope>
    <source>
        <strain evidence="2">CGMCC 1.11012</strain>
    </source>
</reference>
<dbReference type="Proteomes" id="UP000199050">
    <property type="component" value="Unassembled WGS sequence"/>
</dbReference>
<accession>A0A1G9F9A4</accession>
<dbReference type="STRING" id="1174501.SAMN05216192_15738"/>
<evidence type="ECO:0000313" key="2">
    <source>
        <dbReference type="Proteomes" id="UP000199050"/>
    </source>
</evidence>
<name>A0A1G9F9A4_9BACL</name>
<gene>
    <name evidence="1" type="ORF">SAMN05216192_15738</name>
</gene>
<evidence type="ECO:0000313" key="1">
    <source>
        <dbReference type="EMBL" id="SDK84989.1"/>
    </source>
</evidence>
<dbReference type="AlphaFoldDB" id="A0A1G9F9A4"/>
<dbReference type="OrthoDB" id="2662649at2"/>
<sequence length="178" mass="18198">MPNDAVFNQSGQPLYTEQVNTYIAPAIDSLPEADAAISGLLFAIPFASTVTTSAPLVIQLFNPADRGRTAYVSRVTASSATAAVTLTLLRNATVTGSIGTPVNFNFGSSVTSVMTARTATAAPTGSPDTLASLLLAAGPLIVDYNGRIIVPPGSSLTLSVTIASGSSAATGSINWWEY</sequence>
<proteinExistence type="predicted"/>